<dbReference type="FunCoup" id="E3MTT9">
    <property type="interactions" value="381"/>
</dbReference>
<feature type="transmembrane region" description="Helical" evidence="1">
    <location>
        <begin position="66"/>
        <end position="92"/>
    </location>
</feature>
<keyword evidence="1" id="KW-0812">Transmembrane</keyword>
<evidence type="ECO:0000313" key="3">
    <source>
        <dbReference type="Proteomes" id="UP000008281"/>
    </source>
</evidence>
<feature type="transmembrane region" description="Helical" evidence="1">
    <location>
        <begin position="220"/>
        <end position="246"/>
    </location>
</feature>
<dbReference type="eggNOG" id="ENOG502SYZ6">
    <property type="taxonomic scope" value="Eukaryota"/>
</dbReference>
<feature type="transmembrane region" description="Helical" evidence="1">
    <location>
        <begin position="33"/>
        <end position="54"/>
    </location>
</feature>
<feature type="transmembrane region" description="Helical" evidence="1">
    <location>
        <begin position="525"/>
        <end position="553"/>
    </location>
</feature>
<evidence type="ECO:0000313" key="2">
    <source>
        <dbReference type="EMBL" id="EFP08959.1"/>
    </source>
</evidence>
<feature type="transmembrane region" description="Helical" evidence="1">
    <location>
        <begin position="297"/>
        <end position="316"/>
    </location>
</feature>
<dbReference type="AlphaFoldDB" id="E3MTT9"/>
<dbReference type="InterPro" id="IPR019422">
    <property type="entry name" value="7TM_GPCR_serpentine_rcpt_Srh"/>
</dbReference>
<gene>
    <name evidence="2" type="ORF">CRE_18021</name>
</gene>
<dbReference type="InParanoid" id="E3MTT9"/>
<reference evidence="2" key="1">
    <citation type="submission" date="2007-07" db="EMBL/GenBank/DDBJ databases">
        <title>PCAP assembly of the Caenorhabditis remanei genome.</title>
        <authorList>
            <consortium name="The Caenorhabditis remanei Sequencing Consortium"/>
            <person name="Wilson R.K."/>
        </authorList>
    </citation>
    <scope>NUCLEOTIDE SEQUENCE [LARGE SCALE GENOMIC DNA]</scope>
    <source>
        <strain evidence="2">PB4641</strain>
    </source>
</reference>
<feature type="transmembrane region" description="Helical" evidence="1">
    <location>
        <begin position="405"/>
        <end position="426"/>
    </location>
</feature>
<dbReference type="PANTHER" id="PTHR22941">
    <property type="entry name" value="SERPENTINE RECEPTOR"/>
    <property type="match status" value="1"/>
</dbReference>
<keyword evidence="3" id="KW-1185">Reference proteome</keyword>
<feature type="transmembrane region" description="Helical" evidence="1">
    <location>
        <begin position="153"/>
        <end position="171"/>
    </location>
</feature>
<feature type="transmembrane region" description="Helical" evidence="1">
    <location>
        <begin position="573"/>
        <end position="590"/>
    </location>
</feature>
<keyword evidence="1" id="KW-0472">Membrane</keyword>
<dbReference type="InterPro" id="IPR053220">
    <property type="entry name" value="Nematode_rcpt-like_serp_H"/>
</dbReference>
<protein>
    <submittedName>
        <fullName evidence="2">Uncharacterized protein</fullName>
    </submittedName>
</protein>
<sequence>MTTSIDLYYKTVWKSKCSSNEKSFLASWQGLSLFSHSMLVVFLPFYAFTTYCILKKTPRTMDSVKFVLLNAHCWSCYSDVLICSLITPYLFFPTISGFPVGLFRVLGVPTSVQTFIGFVSLLFMGVSLVALFENRSSCIPSNRFRITKQKTRFLYYLFISTVIIGYLIPTFCNIPEQETAKLFLLQTIPCPTEEFFYADVFVWTIDKFWYDYLWMTTGSMILIIFSQIIFYAICCIYYLYISTAVIISPKTRKYQRSFFLGTIAQVVVPLIFLVIPLGTGISFMYFNYYNQALNNSIVLFFSFHGFASTIIITLVHHPYRTFLIKMVTSYRSSDAKIISKEKLHTSLKPEIEQNLLTVFFSQSFSSTITTNTMTTSIDLYYETVWKSKCSSNEKSFLASWQGLSLFSHLMLAMFLPFYAFTTYCILKKTPKTMDSVKFVLLNAHCWCCSIDILACSLITPYFFFPAVSGFPVGLLRVLGVPTSAQTFIGIVSCFFMGTSLVALFENRSSCIPSNRFRITTKRSRFLYCLLRSFFLGTTAQAVVPLIFLLVPVISVMLCVYFDYYNQTLNNSCALFVSFHGFASTIIITLVHHPYRTFLIKVVTSYRGSGRSTFSNYS</sequence>
<dbReference type="EMBL" id="DS268477">
    <property type="protein sequence ID" value="EFP08959.1"/>
    <property type="molecule type" value="Genomic_DNA"/>
</dbReference>
<dbReference type="OrthoDB" id="5838269at2759"/>
<feature type="transmembrane region" description="Helical" evidence="1">
    <location>
        <begin position="258"/>
        <end position="285"/>
    </location>
</feature>
<dbReference type="PANTHER" id="PTHR22941:SF302">
    <property type="entry name" value="SERPENTINE RECEPTOR, CLASS H"/>
    <property type="match status" value="1"/>
</dbReference>
<proteinExistence type="predicted"/>
<organism evidence="3">
    <name type="scientific">Caenorhabditis remanei</name>
    <name type="common">Caenorhabditis vulgaris</name>
    <dbReference type="NCBI Taxonomy" id="31234"/>
    <lineage>
        <taxon>Eukaryota</taxon>
        <taxon>Metazoa</taxon>
        <taxon>Ecdysozoa</taxon>
        <taxon>Nematoda</taxon>
        <taxon>Chromadorea</taxon>
        <taxon>Rhabditida</taxon>
        <taxon>Rhabditina</taxon>
        <taxon>Rhabditomorpha</taxon>
        <taxon>Rhabditoidea</taxon>
        <taxon>Rhabditidae</taxon>
        <taxon>Peloderinae</taxon>
        <taxon>Caenorhabditis</taxon>
    </lineage>
</organism>
<dbReference type="Pfam" id="PF10318">
    <property type="entry name" value="7TM_GPCR_Srh"/>
    <property type="match status" value="3"/>
</dbReference>
<evidence type="ECO:0000256" key="1">
    <source>
        <dbReference type="SAM" id="Phobius"/>
    </source>
</evidence>
<accession>E3MTT9</accession>
<feature type="transmembrane region" description="Helical" evidence="1">
    <location>
        <begin position="484"/>
        <end position="504"/>
    </location>
</feature>
<dbReference type="OMA" id="CCSIDIL"/>
<keyword evidence="1" id="KW-1133">Transmembrane helix</keyword>
<dbReference type="HOGENOM" id="CLU_026809_0_0_1"/>
<name>E3MTT9_CAERE</name>
<dbReference type="Proteomes" id="UP000008281">
    <property type="component" value="Unassembled WGS sequence"/>
</dbReference>
<feature type="transmembrane region" description="Helical" evidence="1">
    <location>
        <begin position="112"/>
        <end position="132"/>
    </location>
</feature>